<sequence length="221" mass="24163">MFGGTVHIYQALHALSILCALLTIGIVVAIAIKDPAVARRPTIRISAWMAATNIIVALTYLTRLSQPVREQSGHDKIAFRVLIWMHMSMYLAFTFLATCITTHLMLIALLHRHRLAARLDRYYEVISFSLALGISALSFVFYKDVVWDPAHLDLAVTATGMPTAAALMLSEFVWEIPCIGFCAVAGGLVAMRLKLILLRIQSADLAATNNARNDPGPAASS</sequence>
<comment type="caution">
    <text evidence="1">The sequence shown here is derived from an EMBL/GenBank/DDBJ whole genome shotgun (WGS) entry which is preliminary data.</text>
</comment>
<gene>
    <name evidence="1" type="ORF">EV182_003730</name>
</gene>
<organism evidence="1 2">
    <name type="scientific">Spiromyces aspiralis</name>
    <dbReference type="NCBI Taxonomy" id="68401"/>
    <lineage>
        <taxon>Eukaryota</taxon>
        <taxon>Fungi</taxon>
        <taxon>Fungi incertae sedis</taxon>
        <taxon>Zoopagomycota</taxon>
        <taxon>Kickxellomycotina</taxon>
        <taxon>Kickxellomycetes</taxon>
        <taxon>Kickxellales</taxon>
        <taxon>Kickxellaceae</taxon>
        <taxon>Spiromyces</taxon>
    </lineage>
</organism>
<proteinExistence type="predicted"/>
<evidence type="ECO:0000313" key="2">
    <source>
        <dbReference type="Proteomes" id="UP001145114"/>
    </source>
</evidence>
<keyword evidence="2" id="KW-1185">Reference proteome</keyword>
<protein>
    <submittedName>
        <fullName evidence="1">Uncharacterized protein</fullName>
    </submittedName>
</protein>
<accession>A0ACC1HG52</accession>
<evidence type="ECO:0000313" key="1">
    <source>
        <dbReference type="EMBL" id="KAJ1674217.1"/>
    </source>
</evidence>
<dbReference type="EMBL" id="JAMZIH010006159">
    <property type="protein sequence ID" value="KAJ1674217.1"/>
    <property type="molecule type" value="Genomic_DNA"/>
</dbReference>
<dbReference type="Proteomes" id="UP001145114">
    <property type="component" value="Unassembled WGS sequence"/>
</dbReference>
<name>A0ACC1HG52_9FUNG</name>
<reference evidence="1" key="1">
    <citation type="submission" date="2022-06" db="EMBL/GenBank/DDBJ databases">
        <title>Phylogenomic reconstructions and comparative analyses of Kickxellomycotina fungi.</title>
        <authorList>
            <person name="Reynolds N.K."/>
            <person name="Stajich J.E."/>
            <person name="Barry K."/>
            <person name="Grigoriev I.V."/>
            <person name="Crous P."/>
            <person name="Smith M.E."/>
        </authorList>
    </citation>
    <scope>NUCLEOTIDE SEQUENCE</scope>
    <source>
        <strain evidence="1">RSA 2271</strain>
    </source>
</reference>
<feature type="non-terminal residue" evidence="1">
    <location>
        <position position="221"/>
    </location>
</feature>